<sequence>MEVGMSTHSSDEAQNYAISSGRAFGSFKRKAEDDKYLKIMYKLSDILRGKIERKNQEKKKKAESDKKKGKEKNIDQFDKLVEPPMLNQVDPQR</sequence>
<reference evidence="2" key="1">
    <citation type="submission" date="2020-05" db="UniProtKB">
        <authorList>
            <consortium name="EnsemblMetazoa"/>
        </authorList>
    </citation>
    <scope>IDENTIFICATION</scope>
    <source>
        <strain evidence="2">Yale</strain>
    </source>
</reference>
<organism evidence="2 3">
    <name type="scientific">Glossina morsitans morsitans</name>
    <name type="common">Savannah tsetse fly</name>
    <dbReference type="NCBI Taxonomy" id="37546"/>
    <lineage>
        <taxon>Eukaryota</taxon>
        <taxon>Metazoa</taxon>
        <taxon>Ecdysozoa</taxon>
        <taxon>Arthropoda</taxon>
        <taxon>Hexapoda</taxon>
        <taxon>Insecta</taxon>
        <taxon>Pterygota</taxon>
        <taxon>Neoptera</taxon>
        <taxon>Endopterygota</taxon>
        <taxon>Diptera</taxon>
        <taxon>Brachycera</taxon>
        <taxon>Muscomorpha</taxon>
        <taxon>Hippoboscoidea</taxon>
        <taxon>Glossinidae</taxon>
        <taxon>Glossina</taxon>
    </lineage>
</organism>
<evidence type="ECO:0000256" key="1">
    <source>
        <dbReference type="SAM" id="MobiDB-lite"/>
    </source>
</evidence>
<dbReference type="EMBL" id="CCAG010020857">
    <property type="status" value="NOT_ANNOTATED_CDS"/>
    <property type="molecule type" value="Genomic_DNA"/>
</dbReference>
<dbReference type="VEuPathDB" id="VectorBase:GMOY000450"/>
<evidence type="ECO:0000313" key="2">
    <source>
        <dbReference type="EnsemblMetazoa" id="GMOY000450-PA"/>
    </source>
</evidence>
<name>A0A1B0FAC0_GLOMM</name>
<dbReference type="Proteomes" id="UP000092444">
    <property type="component" value="Unassembled WGS sequence"/>
</dbReference>
<accession>A0A1B0FAC0</accession>
<feature type="region of interest" description="Disordered" evidence="1">
    <location>
        <begin position="52"/>
        <end position="93"/>
    </location>
</feature>
<proteinExistence type="predicted"/>
<protein>
    <submittedName>
        <fullName evidence="2">Uncharacterized protein</fullName>
    </submittedName>
</protein>
<dbReference type="EnsemblMetazoa" id="GMOY000450-RA">
    <property type="protein sequence ID" value="GMOY000450-PA"/>
    <property type="gene ID" value="GMOY000450"/>
</dbReference>
<keyword evidence="3" id="KW-1185">Reference proteome</keyword>
<evidence type="ECO:0000313" key="3">
    <source>
        <dbReference type="Proteomes" id="UP000092444"/>
    </source>
</evidence>
<dbReference type="AlphaFoldDB" id="A0A1B0FAC0"/>
<feature type="compositionally biased region" description="Basic and acidic residues" evidence="1">
    <location>
        <begin position="52"/>
        <end position="81"/>
    </location>
</feature>